<dbReference type="InterPro" id="IPR011123">
    <property type="entry name" value="Y_Y_Y"/>
</dbReference>
<keyword evidence="6 18" id="KW-0418">Kinase</keyword>
<evidence type="ECO:0000256" key="4">
    <source>
        <dbReference type="ARBA" id="ARBA00022679"/>
    </source>
</evidence>
<dbReference type="FunFam" id="2.60.40.10:FF:000791">
    <property type="entry name" value="Two-component system sensor histidine kinase/response regulator"/>
    <property type="match status" value="1"/>
</dbReference>
<dbReference type="InterPro" id="IPR004358">
    <property type="entry name" value="Sig_transdc_His_kin-like_C"/>
</dbReference>
<dbReference type="PRINTS" id="PR00344">
    <property type="entry name" value="BCTRLSENSOR"/>
</dbReference>
<keyword evidence="19" id="KW-1185">Reference proteome</keyword>
<dbReference type="InterPro" id="IPR011006">
    <property type="entry name" value="CheY-like_superfamily"/>
</dbReference>
<dbReference type="InterPro" id="IPR013783">
    <property type="entry name" value="Ig-like_fold"/>
</dbReference>
<organism evidence="18 19">
    <name type="scientific">Filimonas lacunae</name>
    <dbReference type="NCBI Taxonomy" id="477680"/>
    <lineage>
        <taxon>Bacteria</taxon>
        <taxon>Pseudomonadati</taxon>
        <taxon>Bacteroidota</taxon>
        <taxon>Chitinophagia</taxon>
        <taxon>Chitinophagales</taxon>
        <taxon>Chitinophagaceae</taxon>
        <taxon>Filimonas</taxon>
    </lineage>
</organism>
<feature type="domain" description="Histidine kinase" evidence="16">
    <location>
        <begin position="868"/>
        <end position="1084"/>
    </location>
</feature>
<dbReference type="PANTHER" id="PTHR43547:SF2">
    <property type="entry name" value="HYBRID SIGNAL TRANSDUCTION HISTIDINE KINASE C"/>
    <property type="match status" value="1"/>
</dbReference>
<feature type="modified residue" description="4-aspartylphosphate" evidence="12">
    <location>
        <position position="1169"/>
    </location>
</feature>
<dbReference type="CDD" id="cd00082">
    <property type="entry name" value="HisKA"/>
    <property type="match status" value="1"/>
</dbReference>
<keyword evidence="7" id="KW-0067">ATP-binding</keyword>
<dbReference type="SMART" id="SM00448">
    <property type="entry name" value="REC"/>
    <property type="match status" value="1"/>
</dbReference>
<dbReference type="FunFam" id="1.10.287.130:FF:000045">
    <property type="entry name" value="Two-component system sensor histidine kinase/response regulator"/>
    <property type="match status" value="1"/>
</dbReference>
<evidence type="ECO:0000259" key="16">
    <source>
        <dbReference type="PROSITE" id="PS50109"/>
    </source>
</evidence>
<comment type="catalytic activity">
    <reaction evidence="1">
        <text>ATP + protein L-histidine = ADP + protein N-phospho-L-histidine.</text>
        <dbReference type="EC" id="2.7.13.3"/>
    </reaction>
</comment>
<dbReference type="Pfam" id="PF00072">
    <property type="entry name" value="Response_reg"/>
    <property type="match status" value="1"/>
</dbReference>
<name>A0A1N7RGW8_9BACT</name>
<feature type="domain" description="Response regulatory" evidence="17">
    <location>
        <begin position="1121"/>
        <end position="1236"/>
    </location>
</feature>
<evidence type="ECO:0000256" key="12">
    <source>
        <dbReference type="PROSITE-ProRule" id="PRU00169"/>
    </source>
</evidence>
<dbReference type="InterPro" id="IPR005467">
    <property type="entry name" value="His_kinase_dom"/>
</dbReference>
<dbReference type="SMART" id="SM00342">
    <property type="entry name" value="HTH_ARAC"/>
    <property type="match status" value="1"/>
</dbReference>
<dbReference type="SUPFAM" id="SSF47384">
    <property type="entry name" value="Homodimeric domain of signal transducing histidine kinase"/>
    <property type="match status" value="1"/>
</dbReference>
<dbReference type="PANTHER" id="PTHR43547">
    <property type="entry name" value="TWO-COMPONENT HISTIDINE KINASE"/>
    <property type="match status" value="1"/>
</dbReference>
<evidence type="ECO:0000313" key="19">
    <source>
        <dbReference type="Proteomes" id="UP000186917"/>
    </source>
</evidence>
<dbReference type="GO" id="GO:0003700">
    <property type="term" value="F:DNA-binding transcription factor activity"/>
    <property type="evidence" value="ECO:0007669"/>
    <property type="project" value="InterPro"/>
</dbReference>
<dbReference type="EC" id="2.7.13.3" evidence="2"/>
<sequence length="1373" mass="153687">MDALCLFYEILIGMIVCRPILLIVLTFGIYTCYARQDSLHFIHLSSKDGLSANTVNAVLKDKWGYMWFATDDGLSRYDGTHFTNYNHNSSDTASIRSNAVLELMEDASGNLWIGTNKGVSLYNRTRDAFMNTDITRGASVRAMCRDHNGNYWFGGYSGLFKYNPASGKTRYYFMEDSSSTHLPAAMFLSILEDSQGRLWFGTNEGLYLYLPAQDQFTLYTGGIANRAQWRLAVKSISEDAKGNVWFGTIDGGLNQLLPGSTHFRNYNTGGAAGNNLSSDRIYKTAHDGDGKIWIGTEKGLDILEPVSGNVRHIPVNPRNQYSLQGSSVRSIFIDKKGIYWIGTFQSGMNKYDRNLTAFDLVRSNPFDPQGLSAPKVTAFAAANEGNVYVGTDGGGLHLYHYSTGLFTRIPIGQSPLTILAMERVNEELWIATYMQGIYVLNTITGAIRHYTTGDGVSGLLSDEVFCLRKDRQGHVWIGNNGKGVQVYVPARQVFVALKDYVGKVNGDKVPERGFIRDIQEDAEGRIWIAAPGRGVDMYDAATATFRTYGRYQSGNLPVDEVQTLLPGKNGVLWAGTGGRGLCRLDFRKNSFAIYTTREGLANNVIAKILADSTGTLWCSTNKGISSWDTATQKCKNFTTDNGLQGSAFAMGAGFISREGVFFFGGLDGFNFFHPARLHYNHNVPAVIFTGLKVDNNDVAPGGHSPISSNISVAQEIKLRYKQNFSLAFTVLDFTSPDECRYLYQLLGFDKSWNAVGASQAAVFTNLDPGEYTLLVKAYNANGDWTTPAASIRIIITPPFWRTGYAWCAYILLAAGLLWGIRHRGIQRLKQKFAAEQERRRIHQLIEEERKEAERQRAFDEGKIQFLTNLSHEFRTPISLIAGPVQALLDKEYDPEKKSQLSMVRRNTRRLLNLVNQLLDIRNPEEQELLLHAQPGDLVSFVREAAESFRDLAERRNIRFSFHTALETYYTSFDKDKIERVLFNLLGNAFKFTRDNGMVSLLLQEQDSGIAITVADNGQGMTAEEQRRIFDRFFQGETRADIMNQGSGIGLSITREFVKLHGGSIAVHSEYGKGSAFIVHLPLLQQAPVNAPLSFVARDAAGEQEEPAPVAETLLPPDEWLTVLLIEDSEDYRTFLRNQLTPYYKVIEAADGKEGWQKALACHPQVIVSDITMPYMDGITLSKKIREDKRTTHIPIILLTALTGDAHQLKGLQTGASDYLTKPFSPGILIVKIRNLASLNQRLKETYTKRVEVATPPALVERENEKLLLKINRYIEENMEDEKLSVEQLAKYLFMSRATLYNKLMELTGETPVEYIRSVRLNKAAAMLENSDMRVAEIGYAVGFVTPNYFARAFKAKYNMSPTEYIAQKRKPAN</sequence>
<dbReference type="PROSITE" id="PS01124">
    <property type="entry name" value="HTH_ARAC_FAMILY_2"/>
    <property type="match status" value="1"/>
</dbReference>
<dbReference type="GO" id="GO:0005524">
    <property type="term" value="F:ATP binding"/>
    <property type="evidence" value="ECO:0007669"/>
    <property type="project" value="UniProtKB-KW"/>
</dbReference>
<evidence type="ECO:0000259" key="17">
    <source>
        <dbReference type="PROSITE" id="PS50110"/>
    </source>
</evidence>
<evidence type="ECO:0000256" key="6">
    <source>
        <dbReference type="ARBA" id="ARBA00022777"/>
    </source>
</evidence>
<dbReference type="InterPro" id="IPR003661">
    <property type="entry name" value="HisK_dim/P_dom"/>
</dbReference>
<dbReference type="Gene3D" id="3.30.565.10">
    <property type="entry name" value="Histidine kinase-like ATPase, C-terminal domain"/>
    <property type="match status" value="1"/>
</dbReference>
<evidence type="ECO:0000256" key="9">
    <source>
        <dbReference type="ARBA" id="ARBA00023015"/>
    </source>
</evidence>
<evidence type="ECO:0000256" key="1">
    <source>
        <dbReference type="ARBA" id="ARBA00000085"/>
    </source>
</evidence>
<dbReference type="EMBL" id="FTOR01000016">
    <property type="protein sequence ID" value="SIT34390.1"/>
    <property type="molecule type" value="Genomic_DNA"/>
</dbReference>
<dbReference type="InterPro" id="IPR018062">
    <property type="entry name" value="HTH_AraC-typ_CS"/>
</dbReference>
<dbReference type="InterPro" id="IPR011110">
    <property type="entry name" value="Reg_prop"/>
</dbReference>
<keyword evidence="14" id="KW-0812">Transmembrane</keyword>
<keyword evidence="5" id="KW-0547">Nucleotide-binding</keyword>
<keyword evidence="3 12" id="KW-0597">Phosphoprotein</keyword>
<dbReference type="Pfam" id="PF07494">
    <property type="entry name" value="Reg_prop"/>
    <property type="match status" value="7"/>
</dbReference>
<dbReference type="Pfam" id="PF02518">
    <property type="entry name" value="HATPase_c"/>
    <property type="match status" value="1"/>
</dbReference>
<keyword evidence="14" id="KW-0472">Membrane</keyword>
<dbReference type="InterPro" id="IPR001789">
    <property type="entry name" value="Sig_transdc_resp-reg_receiver"/>
</dbReference>
<dbReference type="Gene3D" id="1.10.10.60">
    <property type="entry name" value="Homeodomain-like"/>
    <property type="match status" value="2"/>
</dbReference>
<dbReference type="STRING" id="477680.SAMN05421788_11628"/>
<evidence type="ECO:0000256" key="7">
    <source>
        <dbReference type="ARBA" id="ARBA00022840"/>
    </source>
</evidence>
<dbReference type="Pfam" id="PF12833">
    <property type="entry name" value="HTH_18"/>
    <property type="match status" value="1"/>
</dbReference>
<dbReference type="InterPro" id="IPR018060">
    <property type="entry name" value="HTH_AraC"/>
</dbReference>
<evidence type="ECO:0000256" key="14">
    <source>
        <dbReference type="SAM" id="Phobius"/>
    </source>
</evidence>
<evidence type="ECO:0000256" key="10">
    <source>
        <dbReference type="ARBA" id="ARBA00023125"/>
    </source>
</evidence>
<keyword evidence="14" id="KW-1133">Transmembrane helix</keyword>
<feature type="transmembrane region" description="Helical" evidence="14">
    <location>
        <begin position="7"/>
        <end position="30"/>
    </location>
</feature>
<dbReference type="CDD" id="cd17574">
    <property type="entry name" value="REC_OmpR"/>
    <property type="match status" value="1"/>
</dbReference>
<evidence type="ECO:0000256" key="13">
    <source>
        <dbReference type="SAM" id="Coils"/>
    </source>
</evidence>
<dbReference type="FunFam" id="3.30.565.10:FF:000037">
    <property type="entry name" value="Hybrid sensor histidine kinase/response regulator"/>
    <property type="match status" value="1"/>
</dbReference>
<evidence type="ECO:0000259" key="15">
    <source>
        <dbReference type="PROSITE" id="PS01124"/>
    </source>
</evidence>
<evidence type="ECO:0000256" key="8">
    <source>
        <dbReference type="ARBA" id="ARBA00023012"/>
    </source>
</evidence>
<reference evidence="19" key="1">
    <citation type="submission" date="2017-01" db="EMBL/GenBank/DDBJ databases">
        <authorList>
            <person name="Varghese N."/>
            <person name="Submissions S."/>
        </authorList>
    </citation>
    <scope>NUCLEOTIDE SEQUENCE [LARGE SCALE GENOMIC DNA]</scope>
    <source>
        <strain evidence="19">DSM 21054</strain>
    </source>
</reference>
<dbReference type="PROSITE" id="PS00041">
    <property type="entry name" value="HTH_ARAC_FAMILY_1"/>
    <property type="match status" value="1"/>
</dbReference>
<dbReference type="InterPro" id="IPR009057">
    <property type="entry name" value="Homeodomain-like_sf"/>
</dbReference>
<dbReference type="InterPro" id="IPR036890">
    <property type="entry name" value="HATPase_C_sf"/>
</dbReference>
<dbReference type="InterPro" id="IPR036097">
    <property type="entry name" value="HisK_dim/P_sf"/>
</dbReference>
<protein>
    <recommendedName>
        <fullName evidence="2">histidine kinase</fullName>
        <ecNumber evidence="2">2.7.13.3</ecNumber>
    </recommendedName>
</protein>
<proteinExistence type="predicted"/>
<evidence type="ECO:0000256" key="11">
    <source>
        <dbReference type="ARBA" id="ARBA00023163"/>
    </source>
</evidence>
<dbReference type="SMART" id="SM00388">
    <property type="entry name" value="HisKA"/>
    <property type="match status" value="1"/>
</dbReference>
<dbReference type="Gene3D" id="3.40.50.2300">
    <property type="match status" value="1"/>
</dbReference>
<keyword evidence="13" id="KW-0175">Coiled coil</keyword>
<dbReference type="SUPFAM" id="SSF46689">
    <property type="entry name" value="Homeodomain-like"/>
    <property type="match status" value="1"/>
</dbReference>
<dbReference type="GO" id="GO:0000155">
    <property type="term" value="F:phosphorelay sensor kinase activity"/>
    <property type="evidence" value="ECO:0007669"/>
    <property type="project" value="InterPro"/>
</dbReference>
<feature type="coiled-coil region" evidence="13">
    <location>
        <begin position="834"/>
        <end position="862"/>
    </location>
</feature>
<dbReference type="SUPFAM" id="SSF55874">
    <property type="entry name" value="ATPase domain of HSP90 chaperone/DNA topoisomerase II/histidine kinase"/>
    <property type="match status" value="1"/>
</dbReference>
<keyword evidence="4" id="KW-0808">Transferase</keyword>
<keyword evidence="9" id="KW-0805">Transcription regulation</keyword>
<dbReference type="PROSITE" id="PS50109">
    <property type="entry name" value="HIS_KIN"/>
    <property type="match status" value="1"/>
</dbReference>
<dbReference type="SMART" id="SM00387">
    <property type="entry name" value="HATPase_c"/>
    <property type="match status" value="1"/>
</dbReference>
<evidence type="ECO:0000256" key="5">
    <source>
        <dbReference type="ARBA" id="ARBA00022741"/>
    </source>
</evidence>
<accession>A0A1N7RGW8</accession>
<dbReference type="Gene3D" id="2.130.10.10">
    <property type="entry name" value="YVTN repeat-like/Quinoprotein amine dehydrogenase"/>
    <property type="match status" value="5"/>
</dbReference>
<dbReference type="InterPro" id="IPR003594">
    <property type="entry name" value="HATPase_dom"/>
</dbReference>
<evidence type="ECO:0000313" key="18">
    <source>
        <dbReference type="EMBL" id="SIT34390.1"/>
    </source>
</evidence>
<dbReference type="GO" id="GO:0043565">
    <property type="term" value="F:sequence-specific DNA binding"/>
    <property type="evidence" value="ECO:0007669"/>
    <property type="project" value="InterPro"/>
</dbReference>
<dbReference type="Pfam" id="PF00512">
    <property type="entry name" value="HisKA"/>
    <property type="match status" value="1"/>
</dbReference>
<dbReference type="SUPFAM" id="SSF52172">
    <property type="entry name" value="CheY-like"/>
    <property type="match status" value="1"/>
</dbReference>
<dbReference type="Proteomes" id="UP000186917">
    <property type="component" value="Unassembled WGS sequence"/>
</dbReference>
<keyword evidence="10" id="KW-0238">DNA-binding</keyword>
<keyword evidence="8" id="KW-0902">Two-component regulatory system</keyword>
<evidence type="ECO:0000256" key="2">
    <source>
        <dbReference type="ARBA" id="ARBA00012438"/>
    </source>
</evidence>
<gene>
    <name evidence="18" type="ORF">SAMN05421788_11628</name>
</gene>
<dbReference type="PROSITE" id="PS50110">
    <property type="entry name" value="RESPONSE_REGULATORY"/>
    <property type="match status" value="1"/>
</dbReference>
<dbReference type="Gene3D" id="1.10.287.130">
    <property type="match status" value="1"/>
</dbReference>
<keyword evidence="11" id="KW-0804">Transcription</keyword>
<feature type="domain" description="HTH araC/xylS-type" evidence="15">
    <location>
        <begin position="1268"/>
        <end position="1367"/>
    </location>
</feature>
<dbReference type="Pfam" id="PF07495">
    <property type="entry name" value="Y_Y_Y"/>
    <property type="match status" value="1"/>
</dbReference>
<dbReference type="Gene3D" id="2.60.40.10">
    <property type="entry name" value="Immunoglobulins"/>
    <property type="match status" value="1"/>
</dbReference>
<evidence type="ECO:0000256" key="3">
    <source>
        <dbReference type="ARBA" id="ARBA00022553"/>
    </source>
</evidence>
<dbReference type="SUPFAM" id="SSF63829">
    <property type="entry name" value="Calcium-dependent phosphotriesterase"/>
    <property type="match status" value="4"/>
</dbReference>
<dbReference type="InterPro" id="IPR015943">
    <property type="entry name" value="WD40/YVTN_repeat-like_dom_sf"/>
</dbReference>